<proteinExistence type="predicted"/>
<dbReference type="Proteomes" id="UP001164929">
    <property type="component" value="Chromosome 10"/>
</dbReference>
<dbReference type="AlphaFoldDB" id="A0AAD6Q9U4"/>
<accession>A0AAD6Q9U4</accession>
<evidence type="ECO:0000313" key="1">
    <source>
        <dbReference type="EMBL" id="KAJ6983165.1"/>
    </source>
</evidence>
<keyword evidence="2" id="KW-1185">Reference proteome</keyword>
<organism evidence="1 2">
    <name type="scientific">Populus alba x Populus x berolinensis</name>
    <dbReference type="NCBI Taxonomy" id="444605"/>
    <lineage>
        <taxon>Eukaryota</taxon>
        <taxon>Viridiplantae</taxon>
        <taxon>Streptophyta</taxon>
        <taxon>Embryophyta</taxon>
        <taxon>Tracheophyta</taxon>
        <taxon>Spermatophyta</taxon>
        <taxon>Magnoliopsida</taxon>
        <taxon>eudicotyledons</taxon>
        <taxon>Gunneridae</taxon>
        <taxon>Pentapetalae</taxon>
        <taxon>rosids</taxon>
        <taxon>fabids</taxon>
        <taxon>Malpighiales</taxon>
        <taxon>Salicaceae</taxon>
        <taxon>Saliceae</taxon>
        <taxon>Populus</taxon>
    </lineage>
</organism>
<reference evidence="1" key="1">
    <citation type="journal article" date="2023" name="Mol. Ecol. Resour.">
        <title>Chromosome-level genome assembly of a triploid poplar Populus alba 'Berolinensis'.</title>
        <authorList>
            <person name="Chen S."/>
            <person name="Yu Y."/>
            <person name="Wang X."/>
            <person name="Wang S."/>
            <person name="Zhang T."/>
            <person name="Zhou Y."/>
            <person name="He R."/>
            <person name="Meng N."/>
            <person name="Wang Y."/>
            <person name="Liu W."/>
            <person name="Liu Z."/>
            <person name="Liu J."/>
            <person name="Guo Q."/>
            <person name="Huang H."/>
            <person name="Sederoff R.R."/>
            <person name="Wang G."/>
            <person name="Qu G."/>
            <person name="Chen S."/>
        </authorList>
    </citation>
    <scope>NUCLEOTIDE SEQUENCE</scope>
    <source>
        <strain evidence="1">SC-2020</strain>
    </source>
</reference>
<protein>
    <submittedName>
        <fullName evidence="1">Uncharacterized protein</fullName>
    </submittedName>
</protein>
<dbReference type="EMBL" id="JAQIZT010000010">
    <property type="protein sequence ID" value="KAJ6983165.1"/>
    <property type="molecule type" value="Genomic_DNA"/>
</dbReference>
<gene>
    <name evidence="1" type="ORF">NC653_026088</name>
</gene>
<evidence type="ECO:0000313" key="2">
    <source>
        <dbReference type="Proteomes" id="UP001164929"/>
    </source>
</evidence>
<sequence length="70" mass="8060">MTHEKLITPPPLPFIAEIRNQVQRHYSQGSIGPQPHRKSAQIFYPCLRLEGEPFPAQSIKEMLPFVGQMF</sequence>
<name>A0AAD6Q9U4_9ROSI</name>
<comment type="caution">
    <text evidence="1">The sequence shown here is derived from an EMBL/GenBank/DDBJ whole genome shotgun (WGS) entry which is preliminary data.</text>
</comment>